<evidence type="ECO:0000313" key="11">
    <source>
        <dbReference type="EMBL" id="KAJ0406980.1"/>
    </source>
</evidence>
<keyword evidence="7" id="KW-1133">Transmembrane helix</keyword>
<dbReference type="PANTHER" id="PTHR31646">
    <property type="entry name" value="ALPHA-1,2-MANNOSYLTRANSFERASE MNN2"/>
    <property type="match status" value="1"/>
</dbReference>
<comment type="caution">
    <text evidence="11">The sequence shown here is derived from an EMBL/GenBank/DDBJ whole genome shotgun (WGS) entry which is preliminary data.</text>
</comment>
<dbReference type="SUPFAM" id="SSF53448">
    <property type="entry name" value="Nucleotide-diphospho-sugar transferases"/>
    <property type="match status" value="1"/>
</dbReference>
<proteinExistence type="inferred from homology"/>
<evidence type="ECO:0000256" key="3">
    <source>
        <dbReference type="ARBA" id="ARBA00009105"/>
    </source>
</evidence>
<gene>
    <name evidence="11" type="ORF">P43SY_005213</name>
</gene>
<evidence type="ECO:0000256" key="8">
    <source>
        <dbReference type="ARBA" id="ARBA00023034"/>
    </source>
</evidence>
<organism evidence="11 12">
    <name type="scientific">Pythium insidiosum</name>
    <name type="common">Pythiosis disease agent</name>
    <dbReference type="NCBI Taxonomy" id="114742"/>
    <lineage>
        <taxon>Eukaryota</taxon>
        <taxon>Sar</taxon>
        <taxon>Stramenopiles</taxon>
        <taxon>Oomycota</taxon>
        <taxon>Peronosporomycetes</taxon>
        <taxon>Pythiales</taxon>
        <taxon>Pythiaceae</taxon>
        <taxon>Pythium</taxon>
    </lineage>
</organism>
<keyword evidence="12" id="KW-1185">Reference proteome</keyword>
<keyword evidence="9" id="KW-0472">Membrane</keyword>
<dbReference type="GO" id="GO:0000139">
    <property type="term" value="C:Golgi membrane"/>
    <property type="evidence" value="ECO:0007669"/>
    <property type="project" value="UniProtKB-SubCell"/>
</dbReference>
<dbReference type="EMBL" id="JAKCXM010000026">
    <property type="protein sequence ID" value="KAJ0406980.1"/>
    <property type="molecule type" value="Genomic_DNA"/>
</dbReference>
<comment type="subcellular location">
    <subcellularLocation>
        <location evidence="10">Endomembrane system</location>
        <topology evidence="10">Single-pass membrane protein</topology>
    </subcellularLocation>
    <subcellularLocation>
        <location evidence="1">Golgi apparatus membrane</location>
    </subcellularLocation>
    <subcellularLocation>
        <location evidence="2">Membrane</location>
        <topology evidence="2">Single-pass type II membrane protein</topology>
    </subcellularLocation>
</comment>
<evidence type="ECO:0000256" key="10">
    <source>
        <dbReference type="ARBA" id="ARBA00037847"/>
    </source>
</evidence>
<dbReference type="GO" id="GO:0000026">
    <property type="term" value="F:alpha-1,2-mannosyltransferase activity"/>
    <property type="evidence" value="ECO:0007669"/>
    <property type="project" value="TreeGrafter"/>
</dbReference>
<protein>
    <submittedName>
        <fullName evidence="11">Uncharacterized protein</fullName>
    </submittedName>
</protein>
<keyword evidence="6" id="KW-0735">Signal-anchor</keyword>
<accession>A0AAD5M737</accession>
<evidence type="ECO:0000256" key="5">
    <source>
        <dbReference type="ARBA" id="ARBA00022692"/>
    </source>
</evidence>
<keyword evidence="5" id="KW-0812">Transmembrane</keyword>
<dbReference type="GO" id="GO:0046354">
    <property type="term" value="P:mannan biosynthetic process"/>
    <property type="evidence" value="ECO:0007669"/>
    <property type="project" value="TreeGrafter"/>
</dbReference>
<reference evidence="11" key="1">
    <citation type="submission" date="2021-12" db="EMBL/GenBank/DDBJ databases">
        <title>Prjna785345.</title>
        <authorList>
            <person name="Rujirawat T."/>
            <person name="Krajaejun T."/>
        </authorList>
    </citation>
    <scope>NUCLEOTIDE SEQUENCE</scope>
    <source>
        <strain evidence="11">Pi057C3</strain>
    </source>
</reference>
<dbReference type="InterPro" id="IPR022751">
    <property type="entry name" value="Alpha_mannosyltransferase"/>
</dbReference>
<evidence type="ECO:0000256" key="2">
    <source>
        <dbReference type="ARBA" id="ARBA00004606"/>
    </source>
</evidence>
<evidence type="ECO:0000256" key="9">
    <source>
        <dbReference type="ARBA" id="ARBA00023136"/>
    </source>
</evidence>
<dbReference type="InterPro" id="IPR029044">
    <property type="entry name" value="Nucleotide-diphossugar_trans"/>
</dbReference>
<dbReference type="Pfam" id="PF11051">
    <property type="entry name" value="Mannosyl_trans3"/>
    <property type="match status" value="2"/>
</dbReference>
<sequence length="451" mass="51850">MLATTRVLWCCLVGLAVVDLVVLVQLVRPTVWTRWSERARAGDQSPSVWRQSDFECLRWVAIDDDGRQTGETRECWQRVRGGESGYCEIRNASSGERRRVLFTTSLSLKPDVRYTCRLARAFSDFHARATSYRHDPPMPPADSTRREQQGIVMAVYERVLPSAYASIRRLRAVGCRLPIELWFRFDELSVEHVLLQHLIDVYGPIRSRVIHDERAQGFNVKVHAVYFSFAMRDPTPLFSSTLFQLHGGAIFWPDFWHPGNTIFNVHAQSPVWEMLGLEPVDMLEQESGQVLIDRRRNRAALERLMFFATHRPNLFYKLQLVWGDKDLFRLAWLHAGQPFYFHGTRLPGSLGAVHPQRERFCGMSMVQYDLDGKGILFVHRNTIKLVGNGAGEKRIWHALQEYQAGAWPPPNVLSFNGEKLFNETSCFGVKRFAGPEKDGLVVMRYAHTSDT</sequence>
<evidence type="ECO:0000256" key="4">
    <source>
        <dbReference type="ARBA" id="ARBA00022679"/>
    </source>
</evidence>
<keyword evidence="4" id="KW-0808">Transferase</keyword>
<comment type="similarity">
    <text evidence="3">Belongs to the MNN1/MNT family.</text>
</comment>
<dbReference type="Proteomes" id="UP001209570">
    <property type="component" value="Unassembled WGS sequence"/>
</dbReference>
<keyword evidence="8" id="KW-0333">Golgi apparatus</keyword>
<dbReference type="AlphaFoldDB" id="A0AAD5M737"/>
<dbReference type="PANTHER" id="PTHR31646:SF1">
    <property type="entry name" value="ALPHA-1,2-MANNOSYLTRANSFERASE MNN2"/>
    <property type="match status" value="1"/>
</dbReference>
<evidence type="ECO:0000256" key="1">
    <source>
        <dbReference type="ARBA" id="ARBA00004394"/>
    </source>
</evidence>
<evidence type="ECO:0000256" key="6">
    <source>
        <dbReference type="ARBA" id="ARBA00022968"/>
    </source>
</evidence>
<evidence type="ECO:0000256" key="7">
    <source>
        <dbReference type="ARBA" id="ARBA00022989"/>
    </source>
</evidence>
<evidence type="ECO:0000313" key="12">
    <source>
        <dbReference type="Proteomes" id="UP001209570"/>
    </source>
</evidence>
<name>A0AAD5M737_PYTIN</name>